<accession>A0ABV7ZUP7</accession>
<dbReference type="EMBL" id="JBHRYR010000002">
    <property type="protein sequence ID" value="MFC3851674.1"/>
    <property type="molecule type" value="Genomic_DNA"/>
</dbReference>
<comment type="caution">
    <text evidence="1">The sequence shown here is derived from an EMBL/GenBank/DDBJ whole genome shotgun (WGS) entry which is preliminary data.</text>
</comment>
<evidence type="ECO:0000313" key="2">
    <source>
        <dbReference type="Proteomes" id="UP001595617"/>
    </source>
</evidence>
<dbReference type="RefSeq" id="WP_380694950.1">
    <property type="nucleotide sequence ID" value="NZ_JBHRYR010000002.1"/>
</dbReference>
<dbReference type="Gene3D" id="2.180.10.10">
    <property type="entry name" value="RHS repeat-associated core"/>
    <property type="match status" value="1"/>
</dbReference>
<evidence type="ECO:0000313" key="1">
    <source>
        <dbReference type="EMBL" id="MFC3851674.1"/>
    </source>
</evidence>
<dbReference type="NCBIfam" id="TIGR01643">
    <property type="entry name" value="YD_repeat_2x"/>
    <property type="match status" value="2"/>
</dbReference>
<dbReference type="Proteomes" id="UP001595617">
    <property type="component" value="Unassembled WGS sequence"/>
</dbReference>
<keyword evidence="2" id="KW-1185">Reference proteome</keyword>
<dbReference type="InterPro" id="IPR006530">
    <property type="entry name" value="YD"/>
</dbReference>
<proteinExistence type="predicted"/>
<evidence type="ECO:0008006" key="3">
    <source>
        <dbReference type="Google" id="ProtNLM"/>
    </source>
</evidence>
<name>A0ABV7ZUP7_9GAMM</name>
<sequence>MVRYTDHNSDTQVLEYTPDNQVSVHYDAESVSQGYAWHTEYHYDALGRPIGSTDPNGNTQTQVRDALGRVVQQRDAYQQPIAYERDAAGRVQAVIDRNNARTDVHHNAFGEVERVIDPLNNQTRYTYTNWCSVQTRTTFKESVLCAP</sequence>
<organism evidence="1 2">
    <name type="scientific">Saccharospirillum mangrovi</name>
    <dbReference type="NCBI Taxonomy" id="2161747"/>
    <lineage>
        <taxon>Bacteria</taxon>
        <taxon>Pseudomonadati</taxon>
        <taxon>Pseudomonadota</taxon>
        <taxon>Gammaproteobacteria</taxon>
        <taxon>Oceanospirillales</taxon>
        <taxon>Saccharospirillaceae</taxon>
        <taxon>Saccharospirillum</taxon>
    </lineage>
</organism>
<dbReference type="InterPro" id="IPR031325">
    <property type="entry name" value="RHS_repeat"/>
</dbReference>
<protein>
    <recommendedName>
        <fullName evidence="3">RHS repeat protein</fullName>
    </recommendedName>
</protein>
<reference evidence="2" key="1">
    <citation type="journal article" date="2019" name="Int. J. Syst. Evol. Microbiol.">
        <title>The Global Catalogue of Microorganisms (GCM) 10K type strain sequencing project: providing services to taxonomists for standard genome sequencing and annotation.</title>
        <authorList>
            <consortium name="The Broad Institute Genomics Platform"/>
            <consortium name="The Broad Institute Genome Sequencing Center for Infectious Disease"/>
            <person name="Wu L."/>
            <person name="Ma J."/>
        </authorList>
    </citation>
    <scope>NUCLEOTIDE SEQUENCE [LARGE SCALE GENOMIC DNA]</scope>
    <source>
        <strain evidence="2">IBRC 10765</strain>
    </source>
</reference>
<gene>
    <name evidence="1" type="ORF">ACFOOG_02410</name>
</gene>
<dbReference type="Pfam" id="PF05593">
    <property type="entry name" value="RHS_repeat"/>
    <property type="match status" value="1"/>
</dbReference>